<keyword evidence="2 5" id="KW-0812">Transmembrane</keyword>
<evidence type="ECO:0000256" key="1">
    <source>
        <dbReference type="ARBA" id="ARBA00004141"/>
    </source>
</evidence>
<dbReference type="EMBL" id="BMAT01000250">
    <property type="protein sequence ID" value="GFR62732.1"/>
    <property type="molecule type" value="Genomic_DNA"/>
</dbReference>
<dbReference type="PANTHER" id="PTHR12226:SF3">
    <property type="entry name" value="SOLUTE CARRIER FAMILY 66 MEMBER 3"/>
    <property type="match status" value="1"/>
</dbReference>
<proteinExistence type="predicted"/>
<evidence type="ECO:0000256" key="3">
    <source>
        <dbReference type="ARBA" id="ARBA00022989"/>
    </source>
</evidence>
<keyword evidence="3 5" id="KW-1133">Transmembrane helix</keyword>
<dbReference type="PANTHER" id="PTHR12226">
    <property type="entry name" value="MANNOSE-P-DOLICHOL UTILIZATION DEFECT 1 LEC35 -RELATED"/>
    <property type="match status" value="1"/>
</dbReference>
<evidence type="ECO:0000256" key="4">
    <source>
        <dbReference type="ARBA" id="ARBA00023136"/>
    </source>
</evidence>
<dbReference type="Proteomes" id="UP000762676">
    <property type="component" value="Unassembled WGS sequence"/>
</dbReference>
<comment type="caution">
    <text evidence="6">The sequence shown here is derived from an EMBL/GenBank/DDBJ whole genome shotgun (WGS) entry which is preliminary data.</text>
</comment>
<dbReference type="GO" id="GO:0016020">
    <property type="term" value="C:membrane"/>
    <property type="evidence" value="ECO:0007669"/>
    <property type="project" value="UniProtKB-SubCell"/>
</dbReference>
<feature type="transmembrane region" description="Helical" evidence="5">
    <location>
        <begin position="90"/>
        <end position="109"/>
    </location>
</feature>
<feature type="transmembrane region" description="Helical" evidence="5">
    <location>
        <begin position="32"/>
        <end position="49"/>
    </location>
</feature>
<sequence>MGLVDSLKMLGKLSFDTSMLLAPTTWSAEEQLWFFLNVTVFALTLVYKMPQVCNVVTNRSSVGISLPSLLLEFVSYSIEMTYQVAMAYPFETYFEICLMWAQDVILLYVVLEDRELIGRQLILPLLVFSLGFVSITNRWLPDIIMYSLILSTTPGLVVSKSAQLLKIIRSGDPGMVSSLTWGMLTYMAGVRVLTTFFVTMDIPMLLNNLSATILNATITVSVIYYNILKQRDN</sequence>
<evidence type="ECO:0000313" key="7">
    <source>
        <dbReference type="Proteomes" id="UP000762676"/>
    </source>
</evidence>
<keyword evidence="4 5" id="KW-0472">Membrane</keyword>
<feature type="transmembrane region" description="Helical" evidence="5">
    <location>
        <begin position="143"/>
        <end position="159"/>
    </location>
</feature>
<feature type="transmembrane region" description="Helical" evidence="5">
    <location>
        <begin position="61"/>
        <end position="78"/>
    </location>
</feature>
<feature type="transmembrane region" description="Helical" evidence="5">
    <location>
        <begin position="205"/>
        <end position="227"/>
    </location>
</feature>
<protein>
    <submittedName>
        <fullName evidence="6">PQ loop repeat-containing protein 3-like</fullName>
    </submittedName>
</protein>
<name>A0AAV4EPL0_9GAST</name>
<gene>
    <name evidence="6" type="ORF">ElyMa_000138100</name>
</gene>
<dbReference type="Pfam" id="PF04193">
    <property type="entry name" value="PQ-loop"/>
    <property type="match status" value="1"/>
</dbReference>
<feature type="transmembrane region" description="Helical" evidence="5">
    <location>
        <begin position="121"/>
        <end position="137"/>
    </location>
</feature>
<comment type="subcellular location">
    <subcellularLocation>
        <location evidence="1">Membrane</location>
        <topology evidence="1">Multi-pass membrane protein</topology>
    </subcellularLocation>
</comment>
<dbReference type="AlphaFoldDB" id="A0AAV4EPL0"/>
<keyword evidence="7" id="KW-1185">Reference proteome</keyword>
<evidence type="ECO:0000256" key="5">
    <source>
        <dbReference type="SAM" id="Phobius"/>
    </source>
</evidence>
<organism evidence="6 7">
    <name type="scientific">Elysia marginata</name>
    <dbReference type="NCBI Taxonomy" id="1093978"/>
    <lineage>
        <taxon>Eukaryota</taxon>
        <taxon>Metazoa</taxon>
        <taxon>Spiralia</taxon>
        <taxon>Lophotrochozoa</taxon>
        <taxon>Mollusca</taxon>
        <taxon>Gastropoda</taxon>
        <taxon>Heterobranchia</taxon>
        <taxon>Euthyneura</taxon>
        <taxon>Panpulmonata</taxon>
        <taxon>Sacoglossa</taxon>
        <taxon>Placobranchoidea</taxon>
        <taxon>Plakobranchidae</taxon>
        <taxon>Elysia</taxon>
    </lineage>
</organism>
<evidence type="ECO:0000256" key="2">
    <source>
        <dbReference type="ARBA" id="ARBA00022692"/>
    </source>
</evidence>
<evidence type="ECO:0000313" key="6">
    <source>
        <dbReference type="EMBL" id="GFR62732.1"/>
    </source>
</evidence>
<accession>A0AAV4EPL0</accession>
<dbReference type="InterPro" id="IPR006603">
    <property type="entry name" value="PQ-loop_rpt"/>
</dbReference>
<feature type="transmembrane region" description="Helical" evidence="5">
    <location>
        <begin position="179"/>
        <end position="199"/>
    </location>
</feature>
<dbReference type="InterPro" id="IPR016817">
    <property type="entry name" value="MannP-dilichol_defect-1"/>
</dbReference>
<reference evidence="6 7" key="1">
    <citation type="journal article" date="2021" name="Elife">
        <title>Chloroplast acquisition without the gene transfer in kleptoplastic sea slugs, Plakobranchus ocellatus.</title>
        <authorList>
            <person name="Maeda T."/>
            <person name="Takahashi S."/>
            <person name="Yoshida T."/>
            <person name="Shimamura S."/>
            <person name="Takaki Y."/>
            <person name="Nagai Y."/>
            <person name="Toyoda A."/>
            <person name="Suzuki Y."/>
            <person name="Arimoto A."/>
            <person name="Ishii H."/>
            <person name="Satoh N."/>
            <person name="Nishiyama T."/>
            <person name="Hasebe M."/>
            <person name="Maruyama T."/>
            <person name="Minagawa J."/>
            <person name="Obokata J."/>
            <person name="Shigenobu S."/>
        </authorList>
    </citation>
    <scope>NUCLEOTIDE SEQUENCE [LARGE SCALE GENOMIC DNA]</scope>
</reference>